<keyword evidence="5" id="KW-1185">Reference proteome</keyword>
<dbReference type="PANTHER" id="PTHR36855">
    <property type="entry name" value="CHROMOSOME 10, WHOLE GENOME SHOTGUN SEQUENCE"/>
    <property type="match status" value="1"/>
</dbReference>
<dbReference type="Pfam" id="PF25871">
    <property type="entry name" value="HTH_76"/>
    <property type="match status" value="1"/>
</dbReference>
<dbReference type="RefSeq" id="XP_028471330.1">
    <property type="nucleotide sequence ID" value="XM_028610507.1"/>
</dbReference>
<feature type="domain" description="Peroxisomal membrane protein PEX14-like KPWE" evidence="2">
    <location>
        <begin position="160"/>
        <end position="208"/>
    </location>
</feature>
<dbReference type="EMBL" id="ML119051">
    <property type="protein sequence ID" value="ROT43524.1"/>
    <property type="molecule type" value="Genomic_DNA"/>
</dbReference>
<dbReference type="GeneID" id="39578985"/>
<dbReference type="Proteomes" id="UP000272025">
    <property type="component" value="Unassembled WGS sequence"/>
</dbReference>
<feature type="compositionally biased region" description="Basic and acidic residues" evidence="1">
    <location>
        <begin position="229"/>
        <end position="238"/>
    </location>
</feature>
<dbReference type="STRING" id="1314773.A0A3N2Q9S7"/>
<dbReference type="AlphaFoldDB" id="A0A3N2Q9S7"/>
<evidence type="ECO:0000259" key="3">
    <source>
        <dbReference type="Pfam" id="PF25871"/>
    </source>
</evidence>
<protein>
    <submittedName>
        <fullName evidence="4">Uncharacterized protein</fullName>
    </submittedName>
</protein>
<evidence type="ECO:0000256" key="1">
    <source>
        <dbReference type="SAM" id="MobiDB-lite"/>
    </source>
</evidence>
<evidence type="ECO:0000259" key="2">
    <source>
        <dbReference type="Pfam" id="PF17733"/>
    </source>
</evidence>
<sequence length="238" mass="25795">MTQPMPGAERIRAIQDQDGMYQAFDSYPWTKDKTFMSGLYAILGDPNSPNPRGDPSELALHARIFYYTQRVGVTIDFANYKDWLARHPDHTPPDVIPESYGSIRSTAAAAAASAPISAGESTESTDDVPAWQASAPKAELYVEKQNPPTHPGADGDKPAYPMGFAEMLQRLQRGETIPGIREIPDTVIRDPTVKPVGTRAAPKKPWEKAIPAVAESPISALDSSFPSLEDEKTTATGG</sequence>
<organism evidence="4 5">
    <name type="scientific">Sodiomyces alkalinus (strain CBS 110278 / VKM F-3762 / F11)</name>
    <name type="common">Alkaliphilic filamentous fungus</name>
    <dbReference type="NCBI Taxonomy" id="1314773"/>
    <lineage>
        <taxon>Eukaryota</taxon>
        <taxon>Fungi</taxon>
        <taxon>Dikarya</taxon>
        <taxon>Ascomycota</taxon>
        <taxon>Pezizomycotina</taxon>
        <taxon>Sordariomycetes</taxon>
        <taxon>Hypocreomycetidae</taxon>
        <taxon>Glomerellales</taxon>
        <taxon>Plectosphaerellaceae</taxon>
        <taxon>Sodiomyces</taxon>
    </lineage>
</organism>
<gene>
    <name evidence="4" type="ORF">SODALDRAFT_327729</name>
</gene>
<evidence type="ECO:0000313" key="5">
    <source>
        <dbReference type="Proteomes" id="UP000272025"/>
    </source>
</evidence>
<dbReference type="Pfam" id="PF17733">
    <property type="entry name" value="KPWE_dom"/>
    <property type="match status" value="1"/>
</dbReference>
<dbReference type="PANTHER" id="PTHR36855:SF1">
    <property type="entry name" value="PEROXISOME MEMBRANE ANCHOR PROTEIN PEX14P N-TERMINAL DOMAIN-CONTAINING PROTEIN"/>
    <property type="match status" value="1"/>
</dbReference>
<reference evidence="4 5" key="1">
    <citation type="journal article" date="2018" name="Mol. Ecol.">
        <title>The obligate alkalophilic soda-lake fungus Sodiomyces alkalinus has shifted to a protein diet.</title>
        <authorList>
            <person name="Grum-Grzhimaylo A.A."/>
            <person name="Falkoski D.L."/>
            <person name="van den Heuvel J."/>
            <person name="Valero-Jimenez C.A."/>
            <person name="Min B."/>
            <person name="Choi I.G."/>
            <person name="Lipzen A."/>
            <person name="Daum C.G."/>
            <person name="Aanen D.K."/>
            <person name="Tsang A."/>
            <person name="Henrissat B."/>
            <person name="Bilanenko E.N."/>
            <person name="de Vries R.P."/>
            <person name="van Kan J.A.L."/>
            <person name="Grigoriev I.V."/>
            <person name="Debets A.J.M."/>
        </authorList>
    </citation>
    <scope>NUCLEOTIDE SEQUENCE [LARGE SCALE GENOMIC DNA]</scope>
    <source>
        <strain evidence="4 5">F11</strain>
    </source>
</reference>
<evidence type="ECO:0000313" key="4">
    <source>
        <dbReference type="EMBL" id="ROT43524.1"/>
    </source>
</evidence>
<feature type="domain" description="PEX14-like helix-turn-helix" evidence="3">
    <location>
        <begin position="20"/>
        <end position="88"/>
    </location>
</feature>
<dbReference type="InterPro" id="IPR058841">
    <property type="entry name" value="HTH_76"/>
</dbReference>
<proteinExistence type="predicted"/>
<dbReference type="InterPro" id="IPR040554">
    <property type="entry name" value="KPWE_PEX14_dom"/>
</dbReference>
<feature type="region of interest" description="Disordered" evidence="1">
    <location>
        <begin position="218"/>
        <end position="238"/>
    </location>
</feature>
<name>A0A3N2Q9S7_SODAK</name>
<dbReference type="OrthoDB" id="9936937at2759"/>
<accession>A0A3N2Q9S7</accession>